<keyword evidence="1" id="KW-1133">Transmembrane helix</keyword>
<evidence type="ECO:0000313" key="2">
    <source>
        <dbReference type="EMBL" id="CAD7645318.1"/>
    </source>
</evidence>
<dbReference type="Proteomes" id="UP000759131">
    <property type="component" value="Unassembled WGS sequence"/>
</dbReference>
<accession>A0A7R9QID4</accession>
<dbReference type="EMBL" id="CAJPIZ010033786">
    <property type="protein sequence ID" value="CAG2120502.1"/>
    <property type="molecule type" value="Genomic_DNA"/>
</dbReference>
<evidence type="ECO:0000313" key="3">
    <source>
        <dbReference type="Proteomes" id="UP000759131"/>
    </source>
</evidence>
<feature type="transmembrane region" description="Helical" evidence="1">
    <location>
        <begin position="30"/>
        <end position="49"/>
    </location>
</feature>
<gene>
    <name evidence="2" type="ORF">OSB1V03_LOCUS20449</name>
</gene>
<reference evidence="2" key="1">
    <citation type="submission" date="2020-11" db="EMBL/GenBank/DDBJ databases">
        <authorList>
            <person name="Tran Van P."/>
        </authorList>
    </citation>
    <scope>NUCLEOTIDE SEQUENCE</scope>
</reference>
<dbReference type="AlphaFoldDB" id="A0A7R9QID4"/>
<sequence>MHRVSGPQILVTLASEERHDSNFKLKLIKVFDWIFILATIGLIWMSALSRTCRPKAVLIGLVSTVVVLTLFVIIYKIGNSRF</sequence>
<feature type="transmembrane region" description="Helical" evidence="1">
    <location>
        <begin position="56"/>
        <end position="77"/>
    </location>
</feature>
<organism evidence="2">
    <name type="scientific">Medioppia subpectinata</name>
    <dbReference type="NCBI Taxonomy" id="1979941"/>
    <lineage>
        <taxon>Eukaryota</taxon>
        <taxon>Metazoa</taxon>
        <taxon>Ecdysozoa</taxon>
        <taxon>Arthropoda</taxon>
        <taxon>Chelicerata</taxon>
        <taxon>Arachnida</taxon>
        <taxon>Acari</taxon>
        <taxon>Acariformes</taxon>
        <taxon>Sarcoptiformes</taxon>
        <taxon>Oribatida</taxon>
        <taxon>Brachypylina</taxon>
        <taxon>Oppioidea</taxon>
        <taxon>Oppiidae</taxon>
        <taxon>Medioppia</taxon>
    </lineage>
</organism>
<dbReference type="EMBL" id="OC888361">
    <property type="protein sequence ID" value="CAD7645318.1"/>
    <property type="molecule type" value="Genomic_DNA"/>
</dbReference>
<keyword evidence="3" id="KW-1185">Reference proteome</keyword>
<name>A0A7R9QID4_9ACAR</name>
<keyword evidence="1" id="KW-0472">Membrane</keyword>
<keyword evidence="1" id="KW-0812">Transmembrane</keyword>
<evidence type="ECO:0000256" key="1">
    <source>
        <dbReference type="SAM" id="Phobius"/>
    </source>
</evidence>
<protein>
    <submittedName>
        <fullName evidence="2">Uncharacterized protein</fullName>
    </submittedName>
</protein>
<feature type="non-terminal residue" evidence="2">
    <location>
        <position position="1"/>
    </location>
</feature>
<proteinExistence type="predicted"/>